<evidence type="ECO:0000313" key="3">
    <source>
        <dbReference type="EMBL" id="KAK9747052.1"/>
    </source>
</evidence>
<comment type="caution">
    <text evidence="3">The sequence shown here is derived from an EMBL/GenBank/DDBJ whole genome shotgun (WGS) entry which is preliminary data.</text>
</comment>
<name>A0AAW1MMH6_POPJA</name>
<dbReference type="AlphaFoldDB" id="A0AAW1MMH6"/>
<feature type="region of interest" description="Disordered" evidence="1">
    <location>
        <begin position="183"/>
        <end position="204"/>
    </location>
</feature>
<dbReference type="EMBL" id="JASPKY010000034">
    <property type="protein sequence ID" value="KAK9747052.1"/>
    <property type="molecule type" value="Genomic_DNA"/>
</dbReference>
<evidence type="ECO:0000256" key="1">
    <source>
        <dbReference type="SAM" id="MobiDB-lite"/>
    </source>
</evidence>
<gene>
    <name evidence="3" type="ORF">QE152_g5594</name>
</gene>
<evidence type="ECO:0000256" key="2">
    <source>
        <dbReference type="SAM" id="SignalP"/>
    </source>
</evidence>
<keyword evidence="2" id="KW-0732">Signal</keyword>
<accession>A0AAW1MMH6</accession>
<keyword evidence="4" id="KW-1185">Reference proteome</keyword>
<feature type="chain" id="PRO_5043373926" description="Reverse transcriptase Ty1/copia-type domain-containing protein" evidence="2">
    <location>
        <begin position="26"/>
        <end position="256"/>
    </location>
</feature>
<protein>
    <recommendedName>
        <fullName evidence="5">Reverse transcriptase Ty1/copia-type domain-containing protein</fullName>
    </recommendedName>
</protein>
<reference evidence="3 4" key="1">
    <citation type="journal article" date="2024" name="BMC Genomics">
        <title>De novo assembly and annotation of Popillia japonica's genome with initial clues to its potential as an invasive pest.</title>
        <authorList>
            <person name="Cucini C."/>
            <person name="Boschi S."/>
            <person name="Funari R."/>
            <person name="Cardaioli E."/>
            <person name="Iannotti N."/>
            <person name="Marturano G."/>
            <person name="Paoli F."/>
            <person name="Bruttini M."/>
            <person name="Carapelli A."/>
            <person name="Frati F."/>
            <person name="Nardi F."/>
        </authorList>
    </citation>
    <scope>NUCLEOTIDE SEQUENCE [LARGE SCALE GENOMIC DNA]</scope>
    <source>
        <strain evidence="3">DMR45628</strain>
    </source>
</reference>
<feature type="compositionally biased region" description="Basic and acidic residues" evidence="1">
    <location>
        <begin position="192"/>
        <end position="204"/>
    </location>
</feature>
<evidence type="ECO:0000313" key="4">
    <source>
        <dbReference type="Proteomes" id="UP001458880"/>
    </source>
</evidence>
<sequence length="256" mass="29268">MFVSKKFKLLTLVVTASYVISVVRSDAYIDESRSNCDVKKDLLSCAKYRVLNYIANYTENSIVVNKIGPLRLIRVDDVDDEESFFVEKPRHYFADGEFSKFLKFAQRQVNHFLNHQGIVVSLPQGVRLIDDYNDDYKDGVATEILGIRIARDFKKGTLQLDQSSYIEKILNKFNMNGCKPVTTPADPNAKLDGNKPSKEDVETEEIKNVPYQEAIGSLLFLCQGTRPDITYATCMLSRYSKNSERRHWAAVKRDLT</sequence>
<dbReference type="Proteomes" id="UP001458880">
    <property type="component" value="Unassembled WGS sequence"/>
</dbReference>
<proteinExistence type="predicted"/>
<feature type="signal peptide" evidence="2">
    <location>
        <begin position="1"/>
        <end position="25"/>
    </location>
</feature>
<evidence type="ECO:0008006" key="5">
    <source>
        <dbReference type="Google" id="ProtNLM"/>
    </source>
</evidence>
<dbReference type="PANTHER" id="PTHR11439">
    <property type="entry name" value="GAG-POL-RELATED RETROTRANSPOSON"/>
    <property type="match status" value="1"/>
</dbReference>
<organism evidence="3 4">
    <name type="scientific">Popillia japonica</name>
    <name type="common">Japanese beetle</name>
    <dbReference type="NCBI Taxonomy" id="7064"/>
    <lineage>
        <taxon>Eukaryota</taxon>
        <taxon>Metazoa</taxon>
        <taxon>Ecdysozoa</taxon>
        <taxon>Arthropoda</taxon>
        <taxon>Hexapoda</taxon>
        <taxon>Insecta</taxon>
        <taxon>Pterygota</taxon>
        <taxon>Neoptera</taxon>
        <taxon>Endopterygota</taxon>
        <taxon>Coleoptera</taxon>
        <taxon>Polyphaga</taxon>
        <taxon>Scarabaeiformia</taxon>
        <taxon>Scarabaeidae</taxon>
        <taxon>Rutelinae</taxon>
        <taxon>Popillia</taxon>
    </lineage>
</organism>
<dbReference type="PANTHER" id="PTHR11439:SF483">
    <property type="entry name" value="PEPTIDE SYNTHASE GLIP-LIKE, PUTATIVE (AFU_ORTHOLOGUE AFUA_3G12920)-RELATED"/>
    <property type="match status" value="1"/>
</dbReference>